<evidence type="ECO:0000256" key="2">
    <source>
        <dbReference type="ARBA" id="ARBA00022723"/>
    </source>
</evidence>
<dbReference type="GO" id="GO:0046872">
    <property type="term" value="F:metal ion binding"/>
    <property type="evidence" value="ECO:0007669"/>
    <property type="project" value="UniProtKB-KW"/>
</dbReference>
<keyword evidence="3 4" id="KW-0408">Iron</keyword>
<evidence type="ECO:0000256" key="1">
    <source>
        <dbReference type="ARBA" id="ARBA00022617"/>
    </source>
</evidence>
<dbReference type="InterPro" id="IPR036909">
    <property type="entry name" value="Cyt_c-like_dom_sf"/>
</dbReference>
<evidence type="ECO:0000256" key="3">
    <source>
        <dbReference type="ARBA" id="ARBA00023004"/>
    </source>
</evidence>
<dbReference type="Pfam" id="PF13442">
    <property type="entry name" value="Cytochrome_CBB3"/>
    <property type="match status" value="1"/>
</dbReference>
<gene>
    <name evidence="7" type="ORF">DWV00_03360</name>
</gene>
<accession>A0A3D8K655</accession>
<dbReference type="EMBL" id="QRGA01000001">
    <property type="protein sequence ID" value="RDV00799.1"/>
    <property type="molecule type" value="Genomic_DNA"/>
</dbReference>
<proteinExistence type="predicted"/>
<sequence length="171" mass="17907">MKKPPRMATDLFVLTLPAILAIAMGGAKHGVPSKAPAPASSVLLVRGEHVAQAANCAGCHTAPNGGAPFAGGRAISSPFGSIEASNITPDPRFGIGRYTYEDFDRAVRHGVAPGGKALYSAMPYTEFSTMSDDDLRALYAYLMQRVAPVAKPALPAGEQPPNDDDSHYSHS</sequence>
<organism evidence="7 8">
    <name type="scientific">Trinickia dinghuensis</name>
    <dbReference type="NCBI Taxonomy" id="2291023"/>
    <lineage>
        <taxon>Bacteria</taxon>
        <taxon>Pseudomonadati</taxon>
        <taxon>Pseudomonadota</taxon>
        <taxon>Betaproteobacteria</taxon>
        <taxon>Burkholderiales</taxon>
        <taxon>Burkholderiaceae</taxon>
        <taxon>Trinickia</taxon>
    </lineage>
</organism>
<evidence type="ECO:0000313" key="7">
    <source>
        <dbReference type="EMBL" id="RDV00799.1"/>
    </source>
</evidence>
<dbReference type="PANTHER" id="PTHR35008:SF8">
    <property type="entry name" value="ALCOHOL DEHYDROGENASE CYTOCHROME C SUBUNIT"/>
    <property type="match status" value="1"/>
</dbReference>
<evidence type="ECO:0000313" key="8">
    <source>
        <dbReference type="Proteomes" id="UP000256838"/>
    </source>
</evidence>
<dbReference type="GO" id="GO:0009055">
    <property type="term" value="F:electron transfer activity"/>
    <property type="evidence" value="ECO:0007669"/>
    <property type="project" value="InterPro"/>
</dbReference>
<evidence type="ECO:0000256" key="5">
    <source>
        <dbReference type="SAM" id="MobiDB-lite"/>
    </source>
</evidence>
<dbReference type="InterPro" id="IPR009056">
    <property type="entry name" value="Cyt_c-like_dom"/>
</dbReference>
<protein>
    <recommendedName>
        <fullName evidence="6">Cytochrome c domain-containing protein</fullName>
    </recommendedName>
</protein>
<reference evidence="7 8" key="1">
    <citation type="submission" date="2018-08" db="EMBL/GenBank/DDBJ databases">
        <title>Paraburkholderia sp. DHOM06 isolated from forest soil.</title>
        <authorList>
            <person name="Gao Z.-H."/>
            <person name="Qiu L.-H."/>
        </authorList>
    </citation>
    <scope>NUCLEOTIDE SEQUENCE [LARGE SCALE GENOMIC DNA]</scope>
    <source>
        <strain evidence="7 8">DHOM06</strain>
    </source>
</reference>
<evidence type="ECO:0000259" key="6">
    <source>
        <dbReference type="PROSITE" id="PS51007"/>
    </source>
</evidence>
<dbReference type="GO" id="GO:0020037">
    <property type="term" value="F:heme binding"/>
    <property type="evidence" value="ECO:0007669"/>
    <property type="project" value="InterPro"/>
</dbReference>
<dbReference type="OrthoDB" id="9809720at2"/>
<dbReference type="InterPro" id="IPR051459">
    <property type="entry name" value="Cytochrome_c-type_DH"/>
</dbReference>
<comment type="caution">
    <text evidence="7">The sequence shown here is derived from an EMBL/GenBank/DDBJ whole genome shotgun (WGS) entry which is preliminary data.</text>
</comment>
<keyword evidence="8" id="KW-1185">Reference proteome</keyword>
<feature type="region of interest" description="Disordered" evidence="5">
    <location>
        <begin position="152"/>
        <end position="171"/>
    </location>
</feature>
<keyword evidence="2 4" id="KW-0479">Metal-binding</keyword>
<name>A0A3D8K655_9BURK</name>
<dbReference type="SUPFAM" id="SSF46626">
    <property type="entry name" value="Cytochrome c"/>
    <property type="match status" value="1"/>
</dbReference>
<dbReference type="RefSeq" id="WP_115532070.1">
    <property type="nucleotide sequence ID" value="NZ_QRGA01000001.1"/>
</dbReference>
<evidence type="ECO:0000256" key="4">
    <source>
        <dbReference type="PROSITE-ProRule" id="PRU00433"/>
    </source>
</evidence>
<dbReference type="PROSITE" id="PS51007">
    <property type="entry name" value="CYTC"/>
    <property type="match status" value="1"/>
</dbReference>
<dbReference type="AlphaFoldDB" id="A0A3D8K655"/>
<keyword evidence="1 4" id="KW-0349">Heme</keyword>
<dbReference type="Proteomes" id="UP000256838">
    <property type="component" value="Unassembled WGS sequence"/>
</dbReference>
<feature type="domain" description="Cytochrome c" evidence="6">
    <location>
        <begin position="42"/>
        <end position="146"/>
    </location>
</feature>
<dbReference type="Gene3D" id="1.10.760.10">
    <property type="entry name" value="Cytochrome c-like domain"/>
    <property type="match status" value="1"/>
</dbReference>
<dbReference type="PANTHER" id="PTHR35008">
    <property type="entry name" value="BLL4482 PROTEIN-RELATED"/>
    <property type="match status" value="1"/>
</dbReference>